<sequence>MEPEKRARSSLGVARASRPTIELGKRIDANVEPPPLTRAEARDGERFPTEKLTRALIREGWSENKRRALVMKSTGDDGTMVNPMALRETLLRLANSETLREIRRRVNETAKEKRRTPEIGARDRSEYGRGMTEADCKPWSAPELVHASADDVEAFFKDLASEVELSELEQFVPHGVRKRKLIENLHAYRVSSHRGVWMVKIVYLAQYKRDVDACRNAWTEDILGHALDSLRDALLTPKSAEDQETELKCVFGLLNHSIQEDLVDTAKIFDEVLRFVHERSLAASKSCSGTAALVLARSMAATLTALVPHASQSHEDSIKLAQKVAVCLEGAVSNGSARADGHLVTRLSEVIASLGSVNADAFISAPREQGLDVVQKLRTKSKRRQMPLSHRLCQVIDDVEKRVQSLTHAASPAVIAIKVHNLVKLLNEVLDKSGDEAIMSELSQKFINAQEDGEVARKAMVNVACSWAVDASDDAVNERQRVTRVFLNELTQSPRPLILHWIKENSANLRQEDDKIGRISGLLIQLLQGDVIRMQQLLDFIIAEGILEERISHDLSMAFHRYLSDIVKDDNAKREILDDSTAQTARQLIGSESEKENTKVVVIPATNVLDFSSDEERLLCTSFADVSYANLASKVAELKGALNASAISHKTLGRVLTVCLMHDATKLGLFAEIVGDMGPEVTKDVLSYVSMDVLSVENLEDTNSIFNCAHWRMCAAFDRWKFARSLVDFQLCLLHNVPKGKRAVAEGLVEANTTQLVQLAKSTNIAHKCLHIWTRILVVIPLIGYVLMSASASNKFSQLILDVLDSIIGKTVVEESAEDIIAESDMGETLVDRLVALFSVVSVGQIPKWAPVVPKLPFRELSSVKLALSKSIESKSIAGMVCVRLQRAISLPLTKLRTRSVNPWKILASGASSDRSKLSDAEKAEFWLQGTVRRPGGNLAWQNCNAEPTFITENKILS</sequence>
<evidence type="ECO:0000313" key="8">
    <source>
        <dbReference type="EMBL" id="OUS46509.1"/>
    </source>
</evidence>
<organism evidence="8">
    <name type="scientific">Ostreococcus tauri</name>
    <name type="common">Marine green alga</name>
    <dbReference type="NCBI Taxonomy" id="70448"/>
    <lineage>
        <taxon>Eukaryota</taxon>
        <taxon>Viridiplantae</taxon>
        <taxon>Chlorophyta</taxon>
        <taxon>Mamiellophyceae</taxon>
        <taxon>Mamiellales</taxon>
        <taxon>Bathycoccaceae</taxon>
        <taxon>Ostreococcus</taxon>
    </lineage>
</organism>
<dbReference type="InterPro" id="IPR019035">
    <property type="entry name" value="Mediator_Med12"/>
</dbReference>
<evidence type="ECO:0000259" key="7">
    <source>
        <dbReference type="SMART" id="SM01281"/>
    </source>
</evidence>
<keyword evidence="5" id="KW-0539">Nucleus</keyword>
<evidence type="ECO:0000256" key="5">
    <source>
        <dbReference type="ARBA" id="ARBA00023242"/>
    </source>
</evidence>
<evidence type="ECO:0000256" key="2">
    <source>
        <dbReference type="ARBA" id="ARBA00010289"/>
    </source>
</evidence>
<protein>
    <recommendedName>
        <fullName evidence="7">Mediator complex subunit Med12 domain-containing protein</fullName>
    </recommendedName>
</protein>
<dbReference type="Pfam" id="PF09497">
    <property type="entry name" value="Med12"/>
    <property type="match status" value="1"/>
</dbReference>
<dbReference type="GO" id="GO:0003712">
    <property type="term" value="F:transcription coregulator activity"/>
    <property type="evidence" value="ECO:0007669"/>
    <property type="project" value="InterPro"/>
</dbReference>
<dbReference type="PANTHER" id="PTHR46567">
    <property type="entry name" value="MEDIATOR OF RNA POLYMERASE II TRANSCRIPTION SUBUNIT 12"/>
    <property type="match status" value="1"/>
</dbReference>
<gene>
    <name evidence="8" type="ORF">BE221DRAFT_145766</name>
</gene>
<dbReference type="PANTHER" id="PTHR46567:SF1">
    <property type="entry name" value="MEDIATOR OF RNA POLYMERASE II TRANSCRIPTION SUBUNIT 12"/>
    <property type="match status" value="1"/>
</dbReference>
<feature type="region of interest" description="Disordered" evidence="6">
    <location>
        <begin position="1"/>
        <end position="44"/>
    </location>
</feature>
<accession>A0A1Y5IAA8</accession>
<keyword evidence="4" id="KW-0804">Transcription</keyword>
<comment type="subcellular location">
    <subcellularLocation>
        <location evidence="1">Nucleus</location>
    </subcellularLocation>
</comment>
<dbReference type="AlphaFoldDB" id="A0A1Y5IAA8"/>
<dbReference type="SMART" id="SM01281">
    <property type="entry name" value="Med12"/>
    <property type="match status" value="1"/>
</dbReference>
<evidence type="ECO:0000256" key="4">
    <source>
        <dbReference type="ARBA" id="ARBA00023163"/>
    </source>
</evidence>
<dbReference type="Proteomes" id="UP000195557">
    <property type="component" value="Unassembled WGS sequence"/>
</dbReference>
<keyword evidence="3" id="KW-0805">Transcription regulation</keyword>
<dbReference type="GO" id="GO:0006357">
    <property type="term" value="P:regulation of transcription by RNA polymerase II"/>
    <property type="evidence" value="ECO:0007669"/>
    <property type="project" value="InterPro"/>
</dbReference>
<dbReference type="GO" id="GO:0016592">
    <property type="term" value="C:mediator complex"/>
    <property type="evidence" value="ECO:0007669"/>
    <property type="project" value="InterPro"/>
</dbReference>
<proteinExistence type="inferred from homology"/>
<evidence type="ECO:0000256" key="1">
    <source>
        <dbReference type="ARBA" id="ARBA00004123"/>
    </source>
</evidence>
<name>A0A1Y5IAA8_OSTTA</name>
<evidence type="ECO:0000256" key="3">
    <source>
        <dbReference type="ARBA" id="ARBA00023015"/>
    </source>
</evidence>
<comment type="similarity">
    <text evidence="2">Belongs to the Mediator complex subunit 12 family.</text>
</comment>
<evidence type="ECO:0000256" key="6">
    <source>
        <dbReference type="SAM" id="MobiDB-lite"/>
    </source>
</evidence>
<reference evidence="8" key="1">
    <citation type="submission" date="2017-04" db="EMBL/GenBank/DDBJ databases">
        <title>Population genomics of picophytoplankton unveils novel chromosome hypervariability.</title>
        <authorList>
            <consortium name="DOE Joint Genome Institute"/>
            <person name="Blanc-Mathieu R."/>
            <person name="Krasovec M."/>
            <person name="Hebrard M."/>
            <person name="Yau S."/>
            <person name="Desgranges E."/>
            <person name="Martin J."/>
            <person name="Schackwitz W."/>
            <person name="Kuo A."/>
            <person name="Salin G."/>
            <person name="Donnadieu C."/>
            <person name="Desdevises Y."/>
            <person name="Sanchez-Ferandin S."/>
            <person name="Moreau H."/>
            <person name="Rivals E."/>
            <person name="Grigoriev I.V."/>
            <person name="Grimsley N."/>
            <person name="Eyre-Walker A."/>
            <person name="Piganeau G."/>
        </authorList>
    </citation>
    <scope>NUCLEOTIDE SEQUENCE [LARGE SCALE GENOMIC DNA]</scope>
    <source>
        <strain evidence="8">RCC 1115</strain>
    </source>
</reference>
<dbReference type="EMBL" id="KZ155783">
    <property type="protein sequence ID" value="OUS46509.1"/>
    <property type="molecule type" value="Genomic_DNA"/>
</dbReference>
<feature type="domain" description="Mediator complex subunit Med12" evidence="7">
    <location>
        <begin position="138"/>
        <end position="200"/>
    </location>
</feature>